<dbReference type="EMBL" id="GBRH01169535">
    <property type="protein sequence ID" value="JAE28361.1"/>
    <property type="molecule type" value="Transcribed_RNA"/>
</dbReference>
<reference evidence="2" key="2">
    <citation type="journal article" date="2015" name="Data Brief">
        <title>Shoot transcriptome of the giant reed, Arundo donax.</title>
        <authorList>
            <person name="Barrero R.A."/>
            <person name="Guerrero F.D."/>
            <person name="Moolhuijzen P."/>
            <person name="Goolsby J.A."/>
            <person name="Tidwell J."/>
            <person name="Bellgard S.E."/>
            <person name="Bellgard M.I."/>
        </authorList>
    </citation>
    <scope>NUCLEOTIDE SEQUENCE</scope>
    <source>
        <tissue evidence="2">Shoot tissue taken approximately 20 cm above the soil surface</tissue>
    </source>
</reference>
<dbReference type="AlphaFoldDB" id="A0A0A9H0K0"/>
<evidence type="ECO:0008006" key="3">
    <source>
        <dbReference type="Google" id="ProtNLM"/>
    </source>
</evidence>
<organism evidence="2">
    <name type="scientific">Arundo donax</name>
    <name type="common">Giant reed</name>
    <name type="synonym">Donax arundinaceus</name>
    <dbReference type="NCBI Taxonomy" id="35708"/>
    <lineage>
        <taxon>Eukaryota</taxon>
        <taxon>Viridiplantae</taxon>
        <taxon>Streptophyta</taxon>
        <taxon>Embryophyta</taxon>
        <taxon>Tracheophyta</taxon>
        <taxon>Spermatophyta</taxon>
        <taxon>Magnoliopsida</taxon>
        <taxon>Liliopsida</taxon>
        <taxon>Poales</taxon>
        <taxon>Poaceae</taxon>
        <taxon>PACMAD clade</taxon>
        <taxon>Arundinoideae</taxon>
        <taxon>Arundineae</taxon>
        <taxon>Arundo</taxon>
    </lineage>
</organism>
<evidence type="ECO:0000256" key="1">
    <source>
        <dbReference type="SAM" id="SignalP"/>
    </source>
</evidence>
<feature type="chain" id="PRO_5002047995" description="Secreted protein" evidence="1">
    <location>
        <begin position="26"/>
        <end position="72"/>
    </location>
</feature>
<name>A0A0A9H0K0_ARUDO</name>
<keyword evidence="1" id="KW-0732">Signal</keyword>
<sequence length="72" mass="8306">MNKLLVHSPLVMVCMWWGCTVHGRACTDPCMHACHGRLNSLQPDLRPELGDELVCLPVHFLLPFRSRLRRQL</sequence>
<evidence type="ECO:0000313" key="2">
    <source>
        <dbReference type="EMBL" id="JAE28361.1"/>
    </source>
</evidence>
<reference evidence="2" key="1">
    <citation type="submission" date="2014-09" db="EMBL/GenBank/DDBJ databases">
        <authorList>
            <person name="Magalhaes I.L.F."/>
            <person name="Oliveira U."/>
            <person name="Santos F.R."/>
            <person name="Vidigal T.H.D.A."/>
            <person name="Brescovit A.D."/>
            <person name="Santos A.J."/>
        </authorList>
    </citation>
    <scope>NUCLEOTIDE SEQUENCE</scope>
    <source>
        <tissue evidence="2">Shoot tissue taken approximately 20 cm above the soil surface</tissue>
    </source>
</reference>
<protein>
    <recommendedName>
        <fullName evidence="3">Secreted protein</fullName>
    </recommendedName>
</protein>
<feature type="signal peptide" evidence="1">
    <location>
        <begin position="1"/>
        <end position="25"/>
    </location>
</feature>
<proteinExistence type="predicted"/>
<accession>A0A0A9H0K0</accession>